<dbReference type="InterPro" id="IPR036271">
    <property type="entry name" value="Tet_transcr_reg_TetR-rel_C_sf"/>
</dbReference>
<dbReference type="Proteomes" id="UP000515512">
    <property type="component" value="Chromosome"/>
</dbReference>
<proteinExistence type="predicted"/>
<dbReference type="EMBL" id="CP059399">
    <property type="protein sequence ID" value="QLY34958.1"/>
    <property type="molecule type" value="Genomic_DNA"/>
</dbReference>
<dbReference type="Pfam" id="PF00440">
    <property type="entry name" value="TetR_N"/>
    <property type="match status" value="1"/>
</dbReference>
<dbReference type="Gene3D" id="1.10.357.10">
    <property type="entry name" value="Tetracycline Repressor, domain 2"/>
    <property type="match status" value="1"/>
</dbReference>
<dbReference type="InterPro" id="IPR050109">
    <property type="entry name" value="HTH-type_TetR-like_transc_reg"/>
</dbReference>
<dbReference type="PANTHER" id="PTHR30055">
    <property type="entry name" value="HTH-TYPE TRANSCRIPTIONAL REGULATOR RUTR"/>
    <property type="match status" value="1"/>
</dbReference>
<dbReference type="Gene3D" id="1.10.10.60">
    <property type="entry name" value="Homeodomain-like"/>
    <property type="match status" value="1"/>
</dbReference>
<evidence type="ECO:0000256" key="3">
    <source>
        <dbReference type="ARBA" id="ARBA00023163"/>
    </source>
</evidence>
<dbReference type="InterPro" id="IPR025996">
    <property type="entry name" value="MT1864/Rv1816-like_C"/>
</dbReference>
<sequence length="180" mass="19580">MIRAGAELADEAGYDKLAMAPLAQRLGVKTPSLYKHVASLADLQHGIATLALTELDRATRDAMHGLSGRAALEAFARSFRAYVLGHPGRYAATIGAAPADADDPMRETSARMVDSMVVVLRGYGIPDDEMDHALRTLRTMIHGFATLQASDGFQWTGDPEVSFEWMLRFMDSGLRAQLKS</sequence>
<keyword evidence="2 4" id="KW-0238">DNA-binding</keyword>
<gene>
    <name evidence="6" type="ORF">H0264_37315</name>
</gene>
<dbReference type="PANTHER" id="PTHR30055:SF239">
    <property type="entry name" value="TRANSCRIPTIONAL REGULATORY PROTEIN"/>
    <property type="match status" value="1"/>
</dbReference>
<accession>A0A7D6ZJ70</accession>
<dbReference type="InterPro" id="IPR001647">
    <property type="entry name" value="HTH_TetR"/>
</dbReference>
<organism evidence="6 7">
    <name type="scientific">Nocardia huaxiensis</name>
    <dbReference type="NCBI Taxonomy" id="2755382"/>
    <lineage>
        <taxon>Bacteria</taxon>
        <taxon>Bacillati</taxon>
        <taxon>Actinomycetota</taxon>
        <taxon>Actinomycetes</taxon>
        <taxon>Mycobacteriales</taxon>
        <taxon>Nocardiaceae</taxon>
        <taxon>Nocardia</taxon>
    </lineage>
</organism>
<dbReference type="GO" id="GO:0000976">
    <property type="term" value="F:transcription cis-regulatory region binding"/>
    <property type="evidence" value="ECO:0007669"/>
    <property type="project" value="TreeGrafter"/>
</dbReference>
<evidence type="ECO:0000256" key="2">
    <source>
        <dbReference type="ARBA" id="ARBA00023125"/>
    </source>
</evidence>
<feature type="DNA-binding region" description="H-T-H motif" evidence="4">
    <location>
        <begin position="18"/>
        <end position="37"/>
    </location>
</feature>
<dbReference type="GO" id="GO:0003700">
    <property type="term" value="F:DNA-binding transcription factor activity"/>
    <property type="evidence" value="ECO:0007669"/>
    <property type="project" value="TreeGrafter"/>
</dbReference>
<evidence type="ECO:0000256" key="4">
    <source>
        <dbReference type="PROSITE-ProRule" id="PRU00335"/>
    </source>
</evidence>
<name>A0A7D6ZJ70_9NOCA</name>
<evidence type="ECO:0000256" key="1">
    <source>
        <dbReference type="ARBA" id="ARBA00023015"/>
    </source>
</evidence>
<dbReference type="KEGG" id="nhu:H0264_37315"/>
<keyword evidence="3" id="KW-0804">Transcription</keyword>
<dbReference type="SUPFAM" id="SSF48498">
    <property type="entry name" value="Tetracyclin repressor-like, C-terminal domain"/>
    <property type="match status" value="1"/>
</dbReference>
<feature type="domain" description="HTH tetR-type" evidence="5">
    <location>
        <begin position="1"/>
        <end position="55"/>
    </location>
</feature>
<dbReference type="InterPro" id="IPR009057">
    <property type="entry name" value="Homeodomain-like_sf"/>
</dbReference>
<keyword evidence="7" id="KW-1185">Reference proteome</keyword>
<evidence type="ECO:0000313" key="7">
    <source>
        <dbReference type="Proteomes" id="UP000515512"/>
    </source>
</evidence>
<evidence type="ECO:0000313" key="6">
    <source>
        <dbReference type="EMBL" id="QLY34958.1"/>
    </source>
</evidence>
<dbReference type="SUPFAM" id="SSF46689">
    <property type="entry name" value="Homeodomain-like"/>
    <property type="match status" value="1"/>
</dbReference>
<dbReference type="Pfam" id="PF13305">
    <property type="entry name" value="TetR_C_33"/>
    <property type="match status" value="1"/>
</dbReference>
<reference evidence="6 7" key="1">
    <citation type="submission" date="2020-07" db="EMBL/GenBank/DDBJ databases">
        <authorList>
            <person name="Zhuang K."/>
            <person name="Ran Y."/>
        </authorList>
    </citation>
    <scope>NUCLEOTIDE SEQUENCE [LARGE SCALE GENOMIC DNA]</scope>
    <source>
        <strain evidence="6 7">WCH-YHL-001</strain>
    </source>
</reference>
<evidence type="ECO:0000259" key="5">
    <source>
        <dbReference type="PROSITE" id="PS50977"/>
    </source>
</evidence>
<keyword evidence="1" id="KW-0805">Transcription regulation</keyword>
<protein>
    <submittedName>
        <fullName evidence="6">WHG domain-containing protein</fullName>
    </submittedName>
</protein>
<dbReference type="AlphaFoldDB" id="A0A7D6ZJ70"/>
<dbReference type="PROSITE" id="PS50977">
    <property type="entry name" value="HTH_TETR_2"/>
    <property type="match status" value="1"/>
</dbReference>